<feature type="compositionally biased region" description="Basic and acidic residues" evidence="3">
    <location>
        <begin position="90"/>
        <end position="117"/>
    </location>
</feature>
<reference evidence="6" key="1">
    <citation type="submission" date="2016-11" db="UniProtKB">
        <authorList>
            <consortium name="WormBaseParasite"/>
        </authorList>
    </citation>
    <scope>IDENTIFICATION</scope>
</reference>
<feature type="compositionally biased region" description="Basic and acidic residues" evidence="3">
    <location>
        <begin position="550"/>
        <end position="575"/>
    </location>
</feature>
<keyword evidence="1 2" id="KW-0694">RNA-binding</keyword>
<feature type="region of interest" description="Disordered" evidence="3">
    <location>
        <begin position="550"/>
        <end position="599"/>
    </location>
</feature>
<feature type="region of interest" description="Disordered" evidence="3">
    <location>
        <begin position="240"/>
        <end position="273"/>
    </location>
</feature>
<dbReference type="PANTHER" id="PTHR10352">
    <property type="entry name" value="EUKARYOTIC TRANSLATION INITIATION FACTOR 3 SUBUNIT G"/>
    <property type="match status" value="1"/>
</dbReference>
<evidence type="ECO:0000259" key="4">
    <source>
        <dbReference type="PROSITE" id="PS50102"/>
    </source>
</evidence>
<evidence type="ECO:0000256" key="1">
    <source>
        <dbReference type="ARBA" id="ARBA00022884"/>
    </source>
</evidence>
<feature type="compositionally biased region" description="Acidic residues" evidence="3">
    <location>
        <begin position="253"/>
        <end position="264"/>
    </location>
</feature>
<dbReference type="FunFam" id="3.30.70.330:FF:000738">
    <property type="entry name" value="RNA-binding motif protein 19"/>
    <property type="match status" value="1"/>
</dbReference>
<evidence type="ECO:0000256" key="2">
    <source>
        <dbReference type="PROSITE-ProRule" id="PRU00176"/>
    </source>
</evidence>
<dbReference type="GO" id="GO:0003723">
    <property type="term" value="F:RNA binding"/>
    <property type="evidence" value="ECO:0007669"/>
    <property type="project" value="UniProtKB-UniRule"/>
</dbReference>
<dbReference type="SMART" id="SM00360">
    <property type="entry name" value="RRM"/>
    <property type="match status" value="6"/>
</dbReference>
<dbReference type="CDD" id="cd12317">
    <property type="entry name" value="RRM4_RBM19_RRM3_MRD1"/>
    <property type="match status" value="1"/>
</dbReference>
<dbReference type="InterPro" id="IPR000504">
    <property type="entry name" value="RRM_dom"/>
</dbReference>
<dbReference type="PROSITE" id="PS50102">
    <property type="entry name" value="RRM"/>
    <property type="match status" value="6"/>
</dbReference>
<evidence type="ECO:0000313" key="6">
    <source>
        <dbReference type="WBParaSite" id="L893_g20277.t1"/>
    </source>
</evidence>
<dbReference type="CDD" id="cd12318">
    <property type="entry name" value="RRM5_RBM19_like"/>
    <property type="match status" value="1"/>
</dbReference>
<keyword evidence="5" id="KW-1185">Reference proteome</keyword>
<organism evidence="5 6">
    <name type="scientific">Steinernema glaseri</name>
    <dbReference type="NCBI Taxonomy" id="37863"/>
    <lineage>
        <taxon>Eukaryota</taxon>
        <taxon>Metazoa</taxon>
        <taxon>Ecdysozoa</taxon>
        <taxon>Nematoda</taxon>
        <taxon>Chromadorea</taxon>
        <taxon>Rhabditida</taxon>
        <taxon>Tylenchina</taxon>
        <taxon>Panagrolaimomorpha</taxon>
        <taxon>Strongyloidoidea</taxon>
        <taxon>Steinernematidae</taxon>
        <taxon>Steinernema</taxon>
    </lineage>
</organism>
<accession>A0A1I7YW15</accession>
<dbReference type="AlphaFoldDB" id="A0A1I7YW15"/>
<evidence type="ECO:0000256" key="3">
    <source>
        <dbReference type="SAM" id="MobiDB-lite"/>
    </source>
</evidence>
<feature type="domain" description="RRM" evidence="4">
    <location>
        <begin position="604"/>
        <end position="687"/>
    </location>
</feature>
<dbReference type="CDD" id="cd12564">
    <property type="entry name" value="RRM1_RBM19"/>
    <property type="match status" value="1"/>
</dbReference>
<dbReference type="InterPro" id="IPR012677">
    <property type="entry name" value="Nucleotide-bd_a/b_plait_sf"/>
</dbReference>
<dbReference type="Gene3D" id="3.30.70.330">
    <property type="match status" value="6"/>
</dbReference>
<name>A0A1I7YW15_9BILA</name>
<feature type="compositionally biased region" description="Acidic residues" evidence="3">
    <location>
        <begin position="576"/>
        <end position="598"/>
    </location>
</feature>
<proteinExistence type="predicted"/>
<dbReference type="InterPro" id="IPR034423">
    <property type="entry name" value="RBM19_RRM5"/>
</dbReference>
<dbReference type="InterPro" id="IPR035979">
    <property type="entry name" value="RBD_domain_sf"/>
</dbReference>
<evidence type="ECO:0000313" key="5">
    <source>
        <dbReference type="Proteomes" id="UP000095287"/>
    </source>
</evidence>
<feature type="domain" description="RRM" evidence="4">
    <location>
        <begin position="709"/>
        <end position="789"/>
    </location>
</feature>
<feature type="region of interest" description="Disordered" evidence="3">
    <location>
        <begin position="90"/>
        <end position="123"/>
    </location>
</feature>
<feature type="domain" description="RRM" evidence="4">
    <location>
        <begin position="470"/>
        <end position="543"/>
    </location>
</feature>
<feature type="domain" description="RRM" evidence="4">
    <location>
        <begin position="7"/>
        <end position="84"/>
    </location>
</feature>
<protein>
    <submittedName>
        <fullName evidence="6">RNA-binding protein 19</fullName>
    </submittedName>
</protein>
<feature type="domain" description="RRM" evidence="4">
    <location>
        <begin position="283"/>
        <end position="361"/>
    </location>
</feature>
<dbReference type="WBParaSite" id="L893_g20277.t1">
    <property type="protein sequence ID" value="L893_g20277.t1"/>
    <property type="gene ID" value="L893_g20277"/>
</dbReference>
<dbReference type="SUPFAM" id="SSF54928">
    <property type="entry name" value="RNA-binding domain, RBD"/>
    <property type="match status" value="5"/>
</dbReference>
<dbReference type="InterPro" id="IPR034418">
    <property type="entry name" value="RMB19_RRM1"/>
</dbReference>
<feature type="domain" description="RRM" evidence="4">
    <location>
        <begin position="172"/>
        <end position="244"/>
    </location>
</feature>
<dbReference type="Proteomes" id="UP000095287">
    <property type="component" value="Unplaced"/>
</dbReference>
<sequence length="830" mass="93010">MKDIQMSRLIVKGLPNSTTEDKLRKHFAGYGTITDCQLKYTRDGVFRRFAFVGFDSEDSAAKAANYFNNTYIGTTRIAVEECKPFGDDTKPRAWSKYSKENQKRKPEESAEEVKDDGMPPAKKSKVVDPKFAAFMDLHGQNTNEELEGDHNVGESQDLLAELMKGIYGDTKLSLVLSGLPSSIKVNSLKEWLTPIRFKAVKIVRNNSEAMAFITFNRLPDVRRALLRNEQYLGGFRIKIEKAPSGEGGPSRQEDDEPQLTPEEEAALRKSETEKTTAAILETGRLFVRNLPYICSNDDLLFLFKPFGEIAECQNVIDKKTGKSKGFAVVTFVFPENAAAAYAALDGSVFKGRMLHLLPGEEKREDNTLDPANQKGLSAFQKEKQAKLKANAGKAHSWNALFLGANAVADTLANKLDVSKADLLTGDDEASAGVRLALAETRLVRETRQFLLEHGVKLDAFSRPATKRSETVIIVKNLPGNADQEELKRMFGRFGEIKQFVMPPEGGVSAIVEMGNSIDAKKAFTSLAYSRFRTQPLYLEWAPVDVFVERTEDEKPSGSEKRDDTLEKPVMKKEIKEEIDEPSEEAAESPEDANDEGETHEEAGATLFVKNLNFETTEQVLEKHFSKRWPVVKATVSTKKDLQNPDKLLSMGFGFVQFYKKRDAEVALRECQGELLDGHSIEVKLSHREQQEDEAVKRKRVSNLEQGDCTNIMVRNIPFQAVKKEITQLFAAFGELKSVRLPKKVGGGGSHRGFGFVDFMTKGDAKRAFDALVHSTHLYGRRLVLEWAKAEDSVEDLRERTKEKFSGEKGFKKKKERLEAIERTVAELADD</sequence>
<dbReference type="Pfam" id="PF00076">
    <property type="entry name" value="RRM_1"/>
    <property type="match status" value="5"/>
</dbReference>